<reference evidence="3" key="1">
    <citation type="submission" date="2025-08" db="UniProtKB">
        <authorList>
            <consortium name="RefSeq"/>
        </authorList>
    </citation>
    <scope>IDENTIFICATION</scope>
    <source>
        <tissue evidence="3">Testes</tissue>
    </source>
</reference>
<accession>A0ABM0M4D0</accession>
<dbReference type="Proteomes" id="UP000694865">
    <property type="component" value="Unplaced"/>
</dbReference>
<evidence type="ECO:0000313" key="2">
    <source>
        <dbReference type="Proteomes" id="UP000694865"/>
    </source>
</evidence>
<evidence type="ECO:0000259" key="1">
    <source>
        <dbReference type="PROSITE" id="PS50017"/>
    </source>
</evidence>
<evidence type="ECO:0000313" key="3">
    <source>
        <dbReference type="RefSeq" id="XP_006814871.1"/>
    </source>
</evidence>
<feature type="domain" description="Death" evidence="1">
    <location>
        <begin position="40"/>
        <end position="108"/>
    </location>
</feature>
<dbReference type="InterPro" id="IPR011029">
    <property type="entry name" value="DEATH-like_dom_sf"/>
</dbReference>
<dbReference type="PROSITE" id="PS50017">
    <property type="entry name" value="DEATH_DOMAIN"/>
    <property type="match status" value="1"/>
</dbReference>
<dbReference type="InterPro" id="IPR002182">
    <property type="entry name" value="NB-ARC"/>
</dbReference>
<dbReference type="Gene3D" id="3.40.50.300">
    <property type="entry name" value="P-loop containing nucleotide triphosphate hydrolases"/>
    <property type="match status" value="1"/>
</dbReference>
<gene>
    <name evidence="3" type="primary">LOC102805801</name>
</gene>
<proteinExistence type="predicted"/>
<dbReference type="Gene3D" id="1.10.533.10">
    <property type="entry name" value="Death Domain, Fas"/>
    <property type="match status" value="1"/>
</dbReference>
<protein>
    <submittedName>
        <fullName evidence="3">Uncharacterized protein LOC102805801</fullName>
    </submittedName>
</protein>
<sequence length="265" mass="29715">MADKGADFEDHNEKTMYTIQDAYTATIHVLADDLKAVECRFLARNMGISDVTIDDLEKDNPGKTRKFKRELLRVCLAKYKLPNDVDKVAEKILMIERTDLAEKFKDFVKGMKDKGASFDVHEEKATYTIPVNCHGVDSLPQEFVDRPGDIQKLVDMITNCDGKPLGIIDQHAANQTTCPYSYRASPIGIGGGGGIGKTTLALALAQHVNRKLKKEVVWLTVSQQPDILSLFNTMYFYLTGEKGIFQMKEVLKIGSENSQKQKKCF</sequence>
<name>A0ABM0M4D0_SACKO</name>
<dbReference type="SUPFAM" id="SSF52540">
    <property type="entry name" value="P-loop containing nucleoside triphosphate hydrolases"/>
    <property type="match status" value="1"/>
</dbReference>
<organism evidence="2 3">
    <name type="scientific">Saccoglossus kowalevskii</name>
    <name type="common">Acorn worm</name>
    <dbReference type="NCBI Taxonomy" id="10224"/>
    <lineage>
        <taxon>Eukaryota</taxon>
        <taxon>Metazoa</taxon>
        <taxon>Hemichordata</taxon>
        <taxon>Enteropneusta</taxon>
        <taxon>Harrimaniidae</taxon>
        <taxon>Saccoglossus</taxon>
    </lineage>
</organism>
<dbReference type="GeneID" id="102805801"/>
<dbReference type="RefSeq" id="XP_006814871.1">
    <property type="nucleotide sequence ID" value="XM_006814808.1"/>
</dbReference>
<dbReference type="Pfam" id="PF00931">
    <property type="entry name" value="NB-ARC"/>
    <property type="match status" value="1"/>
</dbReference>
<dbReference type="SUPFAM" id="SSF47986">
    <property type="entry name" value="DEATH domain"/>
    <property type="match status" value="1"/>
</dbReference>
<keyword evidence="2" id="KW-1185">Reference proteome</keyword>
<dbReference type="InterPro" id="IPR027417">
    <property type="entry name" value="P-loop_NTPase"/>
</dbReference>
<dbReference type="InterPro" id="IPR000488">
    <property type="entry name" value="Death_dom"/>
</dbReference>